<keyword evidence="1" id="KW-0732">Signal</keyword>
<feature type="signal peptide" evidence="1">
    <location>
        <begin position="1"/>
        <end position="17"/>
    </location>
</feature>
<gene>
    <name evidence="2" type="ORF">BJX68DRAFT_222523</name>
</gene>
<dbReference type="Proteomes" id="UP001610444">
    <property type="component" value="Unassembled WGS sequence"/>
</dbReference>
<reference evidence="2 3" key="1">
    <citation type="submission" date="2024-07" db="EMBL/GenBank/DDBJ databases">
        <title>Section-level genome sequencing and comparative genomics of Aspergillus sections Usti and Cavernicolus.</title>
        <authorList>
            <consortium name="Lawrence Berkeley National Laboratory"/>
            <person name="Nybo J.L."/>
            <person name="Vesth T.C."/>
            <person name="Theobald S."/>
            <person name="Frisvad J.C."/>
            <person name="Larsen T.O."/>
            <person name="Kjaerboelling I."/>
            <person name="Rothschild-Mancinelli K."/>
            <person name="Lyhne E.K."/>
            <person name="Kogle M.E."/>
            <person name="Barry K."/>
            <person name="Clum A."/>
            <person name="Na H."/>
            <person name="Ledsgaard L."/>
            <person name="Lin J."/>
            <person name="Lipzen A."/>
            <person name="Kuo A."/>
            <person name="Riley R."/>
            <person name="Mondo S."/>
            <person name="LaButti K."/>
            <person name="Haridas S."/>
            <person name="Pangalinan J."/>
            <person name="Salamov A.A."/>
            <person name="Simmons B.A."/>
            <person name="Magnuson J.K."/>
            <person name="Chen J."/>
            <person name="Drula E."/>
            <person name="Henrissat B."/>
            <person name="Wiebenga A."/>
            <person name="Lubbers R.J."/>
            <person name="Gomes A.C."/>
            <person name="Macurrencykelacurrency M.R."/>
            <person name="Stajich J."/>
            <person name="Grigoriev I.V."/>
            <person name="Mortensen U.H."/>
            <person name="De vries R.P."/>
            <person name="Baker S.E."/>
            <person name="Andersen M.R."/>
        </authorList>
    </citation>
    <scope>NUCLEOTIDE SEQUENCE [LARGE SCALE GENOMIC DNA]</scope>
    <source>
        <strain evidence="2 3">CBS 756.74</strain>
    </source>
</reference>
<keyword evidence="3" id="KW-1185">Reference proteome</keyword>
<evidence type="ECO:0000313" key="2">
    <source>
        <dbReference type="EMBL" id="KAL2861433.1"/>
    </source>
</evidence>
<feature type="chain" id="PRO_5045084587" description="Secreted protein" evidence="1">
    <location>
        <begin position="18"/>
        <end position="64"/>
    </location>
</feature>
<comment type="caution">
    <text evidence="2">The sequence shown here is derived from an EMBL/GenBank/DDBJ whole genome shotgun (WGS) entry which is preliminary data.</text>
</comment>
<organism evidence="2 3">
    <name type="scientific">Aspergillus pseudodeflectus</name>
    <dbReference type="NCBI Taxonomy" id="176178"/>
    <lineage>
        <taxon>Eukaryota</taxon>
        <taxon>Fungi</taxon>
        <taxon>Dikarya</taxon>
        <taxon>Ascomycota</taxon>
        <taxon>Pezizomycotina</taxon>
        <taxon>Eurotiomycetes</taxon>
        <taxon>Eurotiomycetidae</taxon>
        <taxon>Eurotiales</taxon>
        <taxon>Aspergillaceae</taxon>
        <taxon>Aspergillus</taxon>
        <taxon>Aspergillus subgen. Nidulantes</taxon>
    </lineage>
</organism>
<accession>A0ABR4LD96</accession>
<evidence type="ECO:0008006" key="4">
    <source>
        <dbReference type="Google" id="ProtNLM"/>
    </source>
</evidence>
<feature type="non-terminal residue" evidence="2">
    <location>
        <position position="1"/>
    </location>
</feature>
<dbReference type="GeneID" id="98153165"/>
<dbReference type="EMBL" id="JBFXLR010000001">
    <property type="protein sequence ID" value="KAL2861433.1"/>
    <property type="molecule type" value="Genomic_DNA"/>
</dbReference>
<sequence>MIVLWSVWLVSHGWIMAASFGPHAAGLFSMKNKLHFTSKIVTLRKQAAMRHALVYDMSIPADLD</sequence>
<dbReference type="RefSeq" id="XP_070905523.1">
    <property type="nucleotide sequence ID" value="XM_071038001.1"/>
</dbReference>
<protein>
    <recommendedName>
        <fullName evidence="4">Secreted protein</fullName>
    </recommendedName>
</protein>
<evidence type="ECO:0000313" key="3">
    <source>
        <dbReference type="Proteomes" id="UP001610444"/>
    </source>
</evidence>
<name>A0ABR4LD96_9EURO</name>
<evidence type="ECO:0000256" key="1">
    <source>
        <dbReference type="SAM" id="SignalP"/>
    </source>
</evidence>
<proteinExistence type="predicted"/>